<dbReference type="NCBIfam" id="TIGR00745">
    <property type="entry name" value="apbA_panE"/>
    <property type="match status" value="1"/>
</dbReference>
<dbReference type="Pfam" id="PF02558">
    <property type="entry name" value="ApbA"/>
    <property type="match status" value="1"/>
</dbReference>
<comment type="pathway">
    <text evidence="4">Cofactor biosynthesis; (R)-pantothenate biosynthesis; (R)-pantoate from 3-methyl-2-oxobutanoate: step 2/2.</text>
</comment>
<comment type="function">
    <text evidence="4">Catalyzes the NADPH-dependent reduction of ketopantoate into pantoic acid.</text>
</comment>
<sequence length="304" mass="33388">MNNMKKVLIVGLGAIGSIYAVKLSAYDPDCVFVLVDEARKLRYQRDGIIFNGQPYNFHYLTSAQADQDIDLILIATKSHGLQQALDDIAPFVHPGTVIISLLNGVSSPAAIADRYGWEGVLYAFFTGHGSTRVDNAITHDGVCTIVFGEAENKTYSQSVQRVTALFDQAGIEYDVPEDMLLALWKKFVLNVGVNQASAVLRATYGDFQQNERALGIAVKLMEEAVEVARAEGIHHADELLPWSLDFIHSMTPAFKSSMLQDVEAGRATEVDLFGEVVCDLGAKHQIATPWNAMFVRLIRALEPA</sequence>
<dbReference type="InterPro" id="IPR051402">
    <property type="entry name" value="KPR-Related"/>
</dbReference>
<comment type="catalytic activity">
    <reaction evidence="4">
        <text>(R)-pantoate + NADP(+) = 2-dehydropantoate + NADPH + H(+)</text>
        <dbReference type="Rhea" id="RHEA:16233"/>
        <dbReference type="ChEBI" id="CHEBI:11561"/>
        <dbReference type="ChEBI" id="CHEBI:15378"/>
        <dbReference type="ChEBI" id="CHEBI:15980"/>
        <dbReference type="ChEBI" id="CHEBI:57783"/>
        <dbReference type="ChEBI" id="CHEBI:58349"/>
        <dbReference type="EC" id="1.1.1.169"/>
    </reaction>
</comment>
<dbReference type="PANTHER" id="PTHR21708:SF26">
    <property type="entry name" value="2-DEHYDROPANTOATE 2-REDUCTASE"/>
    <property type="match status" value="1"/>
</dbReference>
<keyword evidence="3 4" id="KW-0560">Oxidoreductase</keyword>
<evidence type="ECO:0000313" key="7">
    <source>
        <dbReference type="EMBL" id="QPC84828.1"/>
    </source>
</evidence>
<dbReference type="InterPro" id="IPR013328">
    <property type="entry name" value="6PGD_dom2"/>
</dbReference>
<dbReference type="GO" id="GO:0008677">
    <property type="term" value="F:2-dehydropantoate 2-reductase activity"/>
    <property type="evidence" value="ECO:0007669"/>
    <property type="project" value="UniProtKB-EC"/>
</dbReference>
<keyword evidence="2 4" id="KW-0521">NADP</keyword>
<feature type="domain" description="Ketopantoate reductase N-terminal" evidence="5">
    <location>
        <begin position="7"/>
        <end position="151"/>
    </location>
</feature>
<dbReference type="SUPFAM" id="SSF51735">
    <property type="entry name" value="NAD(P)-binding Rossmann-fold domains"/>
    <property type="match status" value="1"/>
</dbReference>
<evidence type="ECO:0000259" key="5">
    <source>
        <dbReference type="Pfam" id="PF02558"/>
    </source>
</evidence>
<name>A0A7S8ED85_9CHLR</name>
<dbReference type="Gene3D" id="3.40.50.720">
    <property type="entry name" value="NAD(P)-binding Rossmann-like Domain"/>
    <property type="match status" value="1"/>
</dbReference>
<dbReference type="GO" id="GO:0015940">
    <property type="term" value="P:pantothenate biosynthetic process"/>
    <property type="evidence" value="ECO:0007669"/>
    <property type="project" value="UniProtKB-UniPathway"/>
</dbReference>
<accession>A0A7S8ED85</accession>
<dbReference type="AlphaFoldDB" id="A0A7S8ED85"/>
<dbReference type="KEGG" id="pmet:G4Y79_10785"/>
<dbReference type="RefSeq" id="WP_195172891.1">
    <property type="nucleotide sequence ID" value="NZ_CP062983.1"/>
</dbReference>
<evidence type="ECO:0000313" key="8">
    <source>
        <dbReference type="Proteomes" id="UP000594468"/>
    </source>
</evidence>
<dbReference type="EMBL" id="CP062983">
    <property type="protein sequence ID" value="QPC84828.1"/>
    <property type="molecule type" value="Genomic_DNA"/>
</dbReference>
<dbReference type="GO" id="GO:0005737">
    <property type="term" value="C:cytoplasm"/>
    <property type="evidence" value="ECO:0007669"/>
    <property type="project" value="TreeGrafter"/>
</dbReference>
<dbReference type="UniPathway" id="UPA00028">
    <property type="reaction ID" value="UER00004"/>
</dbReference>
<keyword evidence="8" id="KW-1185">Reference proteome</keyword>
<dbReference type="InterPro" id="IPR036291">
    <property type="entry name" value="NAD(P)-bd_dom_sf"/>
</dbReference>
<evidence type="ECO:0000256" key="3">
    <source>
        <dbReference type="ARBA" id="ARBA00023002"/>
    </source>
</evidence>
<dbReference type="EC" id="1.1.1.169" evidence="4"/>
<dbReference type="Pfam" id="PF08546">
    <property type="entry name" value="ApbA_C"/>
    <property type="match status" value="1"/>
</dbReference>
<feature type="domain" description="Ketopantoate reductase C-terminal" evidence="6">
    <location>
        <begin position="178"/>
        <end position="302"/>
    </location>
</feature>
<dbReference type="InterPro" id="IPR013332">
    <property type="entry name" value="KPR_N"/>
</dbReference>
<dbReference type="Proteomes" id="UP000594468">
    <property type="component" value="Chromosome"/>
</dbReference>
<protein>
    <recommendedName>
        <fullName evidence="4">2-dehydropantoate 2-reductase</fullName>
        <ecNumber evidence="4">1.1.1.169</ecNumber>
    </recommendedName>
    <alternativeName>
        <fullName evidence="4">Ketopantoate reductase</fullName>
    </alternativeName>
</protein>
<dbReference type="InterPro" id="IPR008927">
    <property type="entry name" value="6-PGluconate_DH-like_C_sf"/>
</dbReference>
<evidence type="ECO:0000259" key="6">
    <source>
        <dbReference type="Pfam" id="PF08546"/>
    </source>
</evidence>
<evidence type="ECO:0000256" key="2">
    <source>
        <dbReference type="ARBA" id="ARBA00022857"/>
    </source>
</evidence>
<comment type="similarity">
    <text evidence="1 4">Belongs to the ketopantoate reductase family.</text>
</comment>
<evidence type="ECO:0000256" key="1">
    <source>
        <dbReference type="ARBA" id="ARBA00007870"/>
    </source>
</evidence>
<dbReference type="InterPro" id="IPR003710">
    <property type="entry name" value="ApbA"/>
</dbReference>
<proteinExistence type="inferred from homology"/>
<reference evidence="7 8" key="1">
    <citation type="submission" date="2020-02" db="EMBL/GenBank/DDBJ databases">
        <authorList>
            <person name="Zheng R.K."/>
            <person name="Sun C.M."/>
        </authorList>
    </citation>
    <scope>NUCLEOTIDE SEQUENCE [LARGE SCALE GENOMIC DNA]</scope>
    <source>
        <strain evidence="8">rifampicinis</strain>
    </source>
</reference>
<dbReference type="SUPFAM" id="SSF48179">
    <property type="entry name" value="6-phosphogluconate dehydrogenase C-terminal domain-like"/>
    <property type="match status" value="1"/>
</dbReference>
<evidence type="ECO:0000256" key="4">
    <source>
        <dbReference type="RuleBase" id="RU362068"/>
    </source>
</evidence>
<gene>
    <name evidence="7" type="ORF">G4Y79_10785</name>
</gene>
<dbReference type="PANTHER" id="PTHR21708">
    <property type="entry name" value="PROBABLE 2-DEHYDROPANTOATE 2-REDUCTASE"/>
    <property type="match status" value="1"/>
</dbReference>
<keyword evidence="4" id="KW-0566">Pantothenate biosynthesis</keyword>
<organism evidence="7 8">
    <name type="scientific">Phototrophicus methaneseepsis</name>
    <dbReference type="NCBI Taxonomy" id="2710758"/>
    <lineage>
        <taxon>Bacteria</taxon>
        <taxon>Bacillati</taxon>
        <taxon>Chloroflexota</taxon>
        <taxon>Candidatus Thermofontia</taxon>
        <taxon>Phototrophicales</taxon>
        <taxon>Phototrophicaceae</taxon>
        <taxon>Phototrophicus</taxon>
    </lineage>
</organism>
<dbReference type="InterPro" id="IPR013752">
    <property type="entry name" value="KPA_reductase"/>
</dbReference>
<dbReference type="Gene3D" id="1.10.1040.10">
    <property type="entry name" value="N-(1-d-carboxylethyl)-l-norvaline Dehydrogenase, domain 2"/>
    <property type="match status" value="1"/>
</dbReference>